<dbReference type="GO" id="GO:0061542">
    <property type="term" value="F:3-demethylubiquinol 3-O-methyltransferase activity"/>
    <property type="evidence" value="ECO:0007669"/>
    <property type="project" value="InterPro"/>
</dbReference>
<accession>A0AAE4VME4</accession>
<dbReference type="InterPro" id="IPR010233">
    <property type="entry name" value="UbiG_MeTrfase"/>
</dbReference>
<keyword evidence="1" id="KW-0489">Methyltransferase</keyword>
<evidence type="ECO:0000256" key="4">
    <source>
        <dbReference type="ARBA" id="ARBA00022691"/>
    </source>
</evidence>
<keyword evidence="5" id="KW-0830">Ubiquinone</keyword>
<dbReference type="Gene3D" id="3.40.50.150">
    <property type="entry name" value="Vaccinia Virus protein VP39"/>
    <property type="match status" value="1"/>
</dbReference>
<evidence type="ECO:0000256" key="1">
    <source>
        <dbReference type="ARBA" id="ARBA00022603"/>
    </source>
</evidence>
<organism evidence="5 6">
    <name type="scientific">Lyticum sinuosum</name>
    <dbReference type="NCBI Taxonomy" id="1332059"/>
    <lineage>
        <taxon>Bacteria</taxon>
        <taxon>Pseudomonadati</taxon>
        <taxon>Pseudomonadota</taxon>
        <taxon>Alphaproteobacteria</taxon>
        <taxon>Rickettsiales</taxon>
        <taxon>Lyticum</taxon>
    </lineage>
</organism>
<dbReference type="NCBIfam" id="TIGR01983">
    <property type="entry name" value="UbiG"/>
    <property type="match status" value="1"/>
</dbReference>
<dbReference type="PANTHER" id="PTHR43464">
    <property type="entry name" value="METHYLTRANSFERASE"/>
    <property type="match status" value="1"/>
</dbReference>
<protein>
    <submittedName>
        <fullName evidence="5">Ubiquinone biosynthesis O-methyltransferase</fullName>
    </submittedName>
</protein>
<dbReference type="GO" id="GO:0010420">
    <property type="term" value="F:polyprenyldihydroxybenzoate methyltransferase activity"/>
    <property type="evidence" value="ECO:0007669"/>
    <property type="project" value="InterPro"/>
</dbReference>
<evidence type="ECO:0000313" key="5">
    <source>
        <dbReference type="EMBL" id="MDZ5761424.1"/>
    </source>
</evidence>
<keyword evidence="4" id="KW-0949">S-adenosyl-L-methionine</keyword>
<dbReference type="EMBL" id="JARGYU010000002">
    <property type="protein sequence ID" value="MDZ5761424.1"/>
    <property type="molecule type" value="Genomic_DNA"/>
</dbReference>
<reference evidence="5" key="1">
    <citation type="submission" date="2023-02" db="EMBL/GenBank/DDBJ databases">
        <title>Host association and intracellularity evolved multiple times independently in the Rickettsiales.</title>
        <authorList>
            <person name="Castelli M."/>
            <person name="Nardi T."/>
            <person name="Gammuto L."/>
            <person name="Bellinzona G."/>
            <person name="Sabaneyeva E."/>
            <person name="Potekhin A."/>
            <person name="Serra V."/>
            <person name="Petroni G."/>
            <person name="Sassera D."/>
        </authorList>
    </citation>
    <scope>NUCLEOTIDE SEQUENCE</scope>
    <source>
        <strain evidence="5">USBL-36I1</strain>
    </source>
</reference>
<gene>
    <name evidence="5" type="ORF">Lyticum_00600</name>
</gene>
<sequence>MNKLFHKFFNNLNNYSSNKDESNNFNINSTNFNTEIYENIYNSSNLVENLFAKYSSEWWKSDGPMSMLHYMNIIRLNYINDIVNTVFGNDKKLDIIDIGCGGGLLSIPLARIGHSVVGLDIEEDLISIAKNKLEEIKIRKNIERKKNYKESDAKFFVCDASKKEQLNDIIKNKFDIVIMMEIIEHVKEKEDFLLNCINLLKPGGIVFLSTINRNLTSFFKAIVCAEYIIKCVPKKTHNYIDFIKPNEILEIFEKVKNYGINEDNTNSHTNNKHKYNNNYYIIDISGIKYNIFNKKLSISNKIDTNYLMCLGFYPN</sequence>
<dbReference type="AlphaFoldDB" id="A0AAE4VME4"/>
<dbReference type="CDD" id="cd02440">
    <property type="entry name" value="AdoMet_MTases"/>
    <property type="match status" value="1"/>
</dbReference>
<dbReference type="InterPro" id="IPR029063">
    <property type="entry name" value="SAM-dependent_MTases_sf"/>
</dbReference>
<evidence type="ECO:0000256" key="2">
    <source>
        <dbReference type="ARBA" id="ARBA00022679"/>
    </source>
</evidence>
<proteinExistence type="predicted"/>
<dbReference type="RefSeq" id="WP_322498849.1">
    <property type="nucleotide sequence ID" value="NZ_JARGYU010000002.1"/>
</dbReference>
<evidence type="ECO:0000313" key="6">
    <source>
        <dbReference type="Proteomes" id="UP001289135"/>
    </source>
</evidence>
<keyword evidence="6" id="KW-1185">Reference proteome</keyword>
<dbReference type="Proteomes" id="UP001289135">
    <property type="component" value="Unassembled WGS sequence"/>
</dbReference>
<keyword evidence="2" id="KW-0808">Transferase</keyword>
<evidence type="ECO:0000256" key="3">
    <source>
        <dbReference type="ARBA" id="ARBA00022688"/>
    </source>
</evidence>
<dbReference type="SUPFAM" id="SSF53335">
    <property type="entry name" value="S-adenosyl-L-methionine-dependent methyltransferases"/>
    <property type="match status" value="1"/>
</dbReference>
<dbReference type="GO" id="GO:0032259">
    <property type="term" value="P:methylation"/>
    <property type="evidence" value="ECO:0007669"/>
    <property type="project" value="UniProtKB-KW"/>
</dbReference>
<keyword evidence="3" id="KW-0831">Ubiquinone biosynthesis</keyword>
<dbReference type="PANTHER" id="PTHR43464:SF19">
    <property type="entry name" value="UBIQUINONE BIOSYNTHESIS O-METHYLTRANSFERASE, MITOCHONDRIAL"/>
    <property type="match status" value="1"/>
</dbReference>
<dbReference type="Pfam" id="PF13489">
    <property type="entry name" value="Methyltransf_23"/>
    <property type="match status" value="1"/>
</dbReference>
<comment type="caution">
    <text evidence="5">The sequence shown here is derived from an EMBL/GenBank/DDBJ whole genome shotgun (WGS) entry which is preliminary data.</text>
</comment>
<name>A0AAE4VME4_9RICK</name>